<evidence type="ECO:0000256" key="1">
    <source>
        <dbReference type="ARBA" id="ARBA00004752"/>
    </source>
</evidence>
<evidence type="ECO:0000256" key="3">
    <source>
        <dbReference type="ARBA" id="ARBA00022960"/>
    </source>
</evidence>
<dbReference type="UniPathway" id="UPA00219"/>
<sequence>MGTHIRTASLAVTAALTAGLATATAPAHAAPPPGSASPTHLVFEKNQRDPATSRVRLVQTGTGKVLADYRAGSGQGGTAGRDECVRNKGWLPDGTYRVLSHTTRKKGGRDGINGYAIHVADKVCRDGRTPRTALFVHSEMRSDGAQGIAVPGRDSPYRWDGDGDYRSLGCVKLAPADIKNLFAAAQRYGWPTSLKVVK</sequence>
<evidence type="ECO:0000313" key="9">
    <source>
        <dbReference type="Proteomes" id="UP000286746"/>
    </source>
</evidence>
<dbReference type="InterPro" id="IPR005490">
    <property type="entry name" value="LD_TPept_cat_dom"/>
</dbReference>
<name>A0A401W7A9_STREY</name>
<gene>
    <name evidence="8" type="ORF">GKJPGBOP_04945</name>
</gene>
<dbReference type="Proteomes" id="UP000286746">
    <property type="component" value="Unassembled WGS sequence"/>
</dbReference>
<keyword evidence="2" id="KW-0808">Transferase</keyword>
<keyword evidence="3" id="KW-0133">Cell shape</keyword>
<feature type="domain" description="L,D-TPase catalytic" evidence="7">
    <location>
        <begin position="61"/>
        <end position="185"/>
    </location>
</feature>
<dbReference type="Pfam" id="PF03734">
    <property type="entry name" value="YkuD"/>
    <property type="match status" value="1"/>
</dbReference>
<comment type="caution">
    <text evidence="8">The sequence shown here is derived from an EMBL/GenBank/DDBJ whole genome shotgun (WGS) entry which is preliminary data.</text>
</comment>
<dbReference type="GO" id="GO:0016740">
    <property type="term" value="F:transferase activity"/>
    <property type="evidence" value="ECO:0007669"/>
    <property type="project" value="UniProtKB-KW"/>
</dbReference>
<feature type="chain" id="PRO_5019111739" description="L,D-TPase catalytic domain-containing protein" evidence="6">
    <location>
        <begin position="30"/>
        <end position="198"/>
    </location>
</feature>
<evidence type="ECO:0000256" key="6">
    <source>
        <dbReference type="SAM" id="SignalP"/>
    </source>
</evidence>
<keyword evidence="4" id="KW-0573">Peptidoglycan synthesis</keyword>
<accession>A0A401W7A9</accession>
<keyword evidence="5" id="KW-0961">Cell wall biogenesis/degradation</keyword>
<dbReference type="GO" id="GO:0009252">
    <property type="term" value="P:peptidoglycan biosynthetic process"/>
    <property type="evidence" value="ECO:0007669"/>
    <property type="project" value="UniProtKB-UniPathway"/>
</dbReference>
<organism evidence="8 9">
    <name type="scientific">Streptomyces paromomycinus</name>
    <name type="common">Streptomyces rimosus subsp. paromomycinus</name>
    <dbReference type="NCBI Taxonomy" id="92743"/>
    <lineage>
        <taxon>Bacteria</taxon>
        <taxon>Bacillati</taxon>
        <taxon>Actinomycetota</taxon>
        <taxon>Actinomycetes</taxon>
        <taxon>Kitasatosporales</taxon>
        <taxon>Streptomycetaceae</taxon>
        <taxon>Streptomyces</taxon>
    </lineage>
</organism>
<evidence type="ECO:0000259" key="7">
    <source>
        <dbReference type="Pfam" id="PF03734"/>
    </source>
</evidence>
<dbReference type="RefSeq" id="WP_125055861.1">
    <property type="nucleotide sequence ID" value="NZ_BHZD01000001.1"/>
</dbReference>
<protein>
    <recommendedName>
        <fullName evidence="7">L,D-TPase catalytic domain-containing protein</fullName>
    </recommendedName>
</protein>
<dbReference type="GO" id="GO:0071555">
    <property type="term" value="P:cell wall organization"/>
    <property type="evidence" value="ECO:0007669"/>
    <property type="project" value="UniProtKB-KW"/>
</dbReference>
<proteinExistence type="predicted"/>
<keyword evidence="9" id="KW-1185">Reference proteome</keyword>
<reference evidence="8 9" key="1">
    <citation type="submission" date="2018-11" db="EMBL/GenBank/DDBJ databases">
        <title>Whole genome sequence of Streptomyces paromomycinus NBRC 15454(T).</title>
        <authorList>
            <person name="Komaki H."/>
            <person name="Tamura T."/>
        </authorList>
    </citation>
    <scope>NUCLEOTIDE SEQUENCE [LARGE SCALE GENOMIC DNA]</scope>
    <source>
        <strain evidence="8 9">NBRC 15454</strain>
    </source>
</reference>
<evidence type="ECO:0000256" key="4">
    <source>
        <dbReference type="ARBA" id="ARBA00022984"/>
    </source>
</evidence>
<evidence type="ECO:0000256" key="2">
    <source>
        <dbReference type="ARBA" id="ARBA00022679"/>
    </source>
</evidence>
<dbReference type="Gene3D" id="2.40.440.10">
    <property type="entry name" value="L,D-transpeptidase catalytic domain-like"/>
    <property type="match status" value="1"/>
</dbReference>
<comment type="pathway">
    <text evidence="1">Cell wall biogenesis; peptidoglycan biosynthesis.</text>
</comment>
<keyword evidence="6" id="KW-0732">Signal</keyword>
<dbReference type="InterPro" id="IPR038063">
    <property type="entry name" value="Transpep_catalytic_dom"/>
</dbReference>
<evidence type="ECO:0000256" key="5">
    <source>
        <dbReference type="ARBA" id="ARBA00023316"/>
    </source>
</evidence>
<dbReference type="EMBL" id="BHZD01000001">
    <property type="protein sequence ID" value="GCD45223.1"/>
    <property type="molecule type" value="Genomic_DNA"/>
</dbReference>
<dbReference type="GO" id="GO:0008360">
    <property type="term" value="P:regulation of cell shape"/>
    <property type="evidence" value="ECO:0007669"/>
    <property type="project" value="UniProtKB-KW"/>
</dbReference>
<feature type="signal peptide" evidence="6">
    <location>
        <begin position="1"/>
        <end position="29"/>
    </location>
</feature>
<dbReference type="AlphaFoldDB" id="A0A401W7A9"/>
<evidence type="ECO:0000313" key="8">
    <source>
        <dbReference type="EMBL" id="GCD45223.1"/>
    </source>
</evidence>